<gene>
    <name evidence="4" type="ORF">N7456_009930</name>
</gene>
<evidence type="ECO:0000256" key="1">
    <source>
        <dbReference type="SAM" id="MobiDB-lite"/>
    </source>
</evidence>
<dbReference type="Pfam" id="PF20237">
    <property type="entry name" value="DUF6594"/>
    <property type="match status" value="1"/>
</dbReference>
<name>A0A9W9F5U5_9EURO</name>
<feature type="compositionally biased region" description="Polar residues" evidence="1">
    <location>
        <begin position="139"/>
        <end position="158"/>
    </location>
</feature>
<evidence type="ECO:0000313" key="5">
    <source>
        <dbReference type="Proteomes" id="UP001149165"/>
    </source>
</evidence>
<dbReference type="EMBL" id="JAPQKH010000006">
    <property type="protein sequence ID" value="KAJ5094069.1"/>
    <property type="molecule type" value="Genomic_DNA"/>
</dbReference>
<keyword evidence="2" id="KW-1133">Transmembrane helix</keyword>
<dbReference type="Proteomes" id="UP001149165">
    <property type="component" value="Unassembled WGS sequence"/>
</dbReference>
<dbReference type="OrthoDB" id="5416037at2759"/>
<accession>A0A9W9F5U5</accession>
<evidence type="ECO:0000259" key="3">
    <source>
        <dbReference type="Pfam" id="PF20237"/>
    </source>
</evidence>
<feature type="compositionally biased region" description="Basic residues" evidence="1">
    <location>
        <begin position="7"/>
        <end position="20"/>
    </location>
</feature>
<feature type="compositionally biased region" description="Low complexity" evidence="1">
    <location>
        <begin position="61"/>
        <end position="72"/>
    </location>
</feature>
<dbReference type="AlphaFoldDB" id="A0A9W9F5U5"/>
<reference evidence="4" key="1">
    <citation type="submission" date="2022-11" db="EMBL/GenBank/DDBJ databases">
        <authorList>
            <person name="Petersen C."/>
        </authorList>
    </citation>
    <scope>NUCLEOTIDE SEQUENCE</scope>
    <source>
        <strain evidence="4">IBT 30069</strain>
    </source>
</reference>
<feature type="compositionally biased region" description="Low complexity" evidence="1">
    <location>
        <begin position="21"/>
        <end position="40"/>
    </location>
</feature>
<evidence type="ECO:0000256" key="2">
    <source>
        <dbReference type="SAM" id="Phobius"/>
    </source>
</evidence>
<dbReference type="PANTHER" id="PTHR34502">
    <property type="entry name" value="DUF6594 DOMAIN-CONTAINING PROTEIN-RELATED"/>
    <property type="match status" value="1"/>
</dbReference>
<keyword evidence="2" id="KW-0812">Transmembrane</keyword>
<protein>
    <recommendedName>
        <fullName evidence="3">DUF6594 domain-containing protein</fullName>
    </recommendedName>
</protein>
<organism evidence="4 5">
    <name type="scientific">Penicillium angulare</name>
    <dbReference type="NCBI Taxonomy" id="116970"/>
    <lineage>
        <taxon>Eukaryota</taxon>
        <taxon>Fungi</taxon>
        <taxon>Dikarya</taxon>
        <taxon>Ascomycota</taxon>
        <taxon>Pezizomycotina</taxon>
        <taxon>Eurotiomycetes</taxon>
        <taxon>Eurotiomycetidae</taxon>
        <taxon>Eurotiales</taxon>
        <taxon>Aspergillaceae</taxon>
        <taxon>Penicillium</taxon>
    </lineage>
</organism>
<dbReference type="InterPro" id="IPR046529">
    <property type="entry name" value="DUF6594"/>
</dbReference>
<reference evidence="4" key="2">
    <citation type="journal article" date="2023" name="IMA Fungus">
        <title>Comparative genomic study of the Penicillium genus elucidates a diverse pangenome and 15 lateral gene transfer events.</title>
        <authorList>
            <person name="Petersen C."/>
            <person name="Sorensen T."/>
            <person name="Nielsen M.R."/>
            <person name="Sondergaard T.E."/>
            <person name="Sorensen J.L."/>
            <person name="Fitzpatrick D.A."/>
            <person name="Frisvad J.C."/>
            <person name="Nielsen K.L."/>
        </authorList>
    </citation>
    <scope>NUCLEOTIDE SEQUENCE</scope>
    <source>
        <strain evidence="4">IBT 30069</strain>
    </source>
</reference>
<feature type="compositionally biased region" description="Basic and acidic residues" evidence="1">
    <location>
        <begin position="243"/>
        <end position="254"/>
    </location>
</feature>
<sequence>MPLNSMRTRKPTKKDGRKRTSSTVSTATTTSTQAGSVASVKTPEKAQSPGQTNGSKKAVKPQAAADSSPQSAEPTKKVPNVFEFLEDSDVSSSSASSESESESESEDEAPVHATRTAATKIQSPKPRASPVSHALLTSKAGTSPRLSSSPTGGASRTTSDSRPPLAPSPPSVPSETQLVSRKPLSPPARKSSAPKDYPSSTAGSPPPPGKRQLQISRPENYYRDAASIHRSPLPPSPPSSPEDSIHRALQRRDSNASQATSGYGLVASHLTRSRGEDKGAFPPMYRRFESLNHRVLLHLQDEIAQMEEDLNILDEYEEMHRAAAAEKDGNKPVPASRRVDAQSQSFSSLHYRRMDLMSALIQKTEQYNNALSAYSKVIQTLPRATEDDIQNYRSWMKEHNPIAAAETRFLDDGVDLVSLTPRLAASAAAAPVYMAIIIASAALLLPLLAFSMISEFSGRLVVVTVVAGATAAIAANYSAGIDALVDSRDGWRCATLYFGFMTFAAMFIP</sequence>
<keyword evidence="2" id="KW-0472">Membrane</keyword>
<feature type="transmembrane region" description="Helical" evidence="2">
    <location>
        <begin position="491"/>
        <end position="508"/>
    </location>
</feature>
<feature type="region of interest" description="Disordered" evidence="1">
    <location>
        <begin position="1"/>
        <end position="279"/>
    </location>
</feature>
<comment type="caution">
    <text evidence="4">The sequence shown here is derived from an EMBL/GenBank/DDBJ whole genome shotgun (WGS) entry which is preliminary data.</text>
</comment>
<keyword evidence="5" id="KW-1185">Reference proteome</keyword>
<feature type="domain" description="DUF6594" evidence="3">
    <location>
        <begin position="263"/>
        <end position="422"/>
    </location>
</feature>
<feature type="transmembrane region" description="Helical" evidence="2">
    <location>
        <begin position="432"/>
        <end position="454"/>
    </location>
</feature>
<dbReference type="PANTHER" id="PTHR34502:SF6">
    <property type="entry name" value="DUF6594 DOMAIN-CONTAINING PROTEIN"/>
    <property type="match status" value="1"/>
</dbReference>
<evidence type="ECO:0000313" key="4">
    <source>
        <dbReference type="EMBL" id="KAJ5094069.1"/>
    </source>
</evidence>
<feature type="transmembrane region" description="Helical" evidence="2">
    <location>
        <begin position="460"/>
        <end position="479"/>
    </location>
</feature>
<feature type="compositionally biased region" description="Acidic residues" evidence="1">
    <location>
        <begin position="99"/>
        <end position="108"/>
    </location>
</feature>
<proteinExistence type="predicted"/>